<dbReference type="Pfam" id="PF12697">
    <property type="entry name" value="Abhydrolase_6"/>
    <property type="match status" value="1"/>
</dbReference>
<dbReference type="AlphaFoldDB" id="A0A6A6RVB0"/>
<reference evidence="2" key="1">
    <citation type="journal article" date="2020" name="Stud. Mycol.">
        <title>101 Dothideomycetes genomes: a test case for predicting lifestyles and emergence of pathogens.</title>
        <authorList>
            <person name="Haridas S."/>
            <person name="Albert R."/>
            <person name="Binder M."/>
            <person name="Bloem J."/>
            <person name="Labutti K."/>
            <person name="Salamov A."/>
            <person name="Andreopoulos B."/>
            <person name="Baker S."/>
            <person name="Barry K."/>
            <person name="Bills G."/>
            <person name="Bluhm B."/>
            <person name="Cannon C."/>
            <person name="Castanera R."/>
            <person name="Culley D."/>
            <person name="Daum C."/>
            <person name="Ezra D."/>
            <person name="Gonzalez J."/>
            <person name="Henrissat B."/>
            <person name="Kuo A."/>
            <person name="Liang C."/>
            <person name="Lipzen A."/>
            <person name="Lutzoni F."/>
            <person name="Magnuson J."/>
            <person name="Mondo S."/>
            <person name="Nolan M."/>
            <person name="Ohm R."/>
            <person name="Pangilinan J."/>
            <person name="Park H.-J."/>
            <person name="Ramirez L."/>
            <person name="Alfaro M."/>
            <person name="Sun H."/>
            <person name="Tritt A."/>
            <person name="Yoshinaga Y."/>
            <person name="Zwiers L.-H."/>
            <person name="Turgeon B."/>
            <person name="Goodwin S."/>
            <person name="Spatafora J."/>
            <person name="Crous P."/>
            <person name="Grigoriev I."/>
        </authorList>
    </citation>
    <scope>NUCLEOTIDE SEQUENCE</scope>
    <source>
        <strain evidence="2">CBS 473.64</strain>
    </source>
</reference>
<dbReference type="PANTHER" id="PTHR37017:SF13">
    <property type="entry name" value="AB HYDROLASE-1 DOMAIN-CONTAINING PROTEIN"/>
    <property type="match status" value="1"/>
</dbReference>
<evidence type="ECO:0000313" key="3">
    <source>
        <dbReference type="Proteomes" id="UP000799753"/>
    </source>
</evidence>
<name>A0A6A6RVB0_9PLEO</name>
<gene>
    <name evidence="2" type="ORF">P280DRAFT_520529</name>
</gene>
<evidence type="ECO:0000313" key="2">
    <source>
        <dbReference type="EMBL" id="KAF2637934.1"/>
    </source>
</evidence>
<dbReference type="InterPro" id="IPR000073">
    <property type="entry name" value="AB_hydrolase_1"/>
</dbReference>
<dbReference type="GO" id="GO:0016787">
    <property type="term" value="F:hydrolase activity"/>
    <property type="evidence" value="ECO:0007669"/>
    <property type="project" value="UniProtKB-KW"/>
</dbReference>
<protein>
    <submittedName>
        <fullName evidence="2">Alpha/beta-hydrolase</fullName>
    </submittedName>
</protein>
<dbReference type="Gene3D" id="3.40.50.1820">
    <property type="entry name" value="alpha/beta hydrolase"/>
    <property type="match status" value="1"/>
</dbReference>
<dbReference type="OrthoDB" id="408373at2759"/>
<organism evidence="2 3">
    <name type="scientific">Massarina eburnea CBS 473.64</name>
    <dbReference type="NCBI Taxonomy" id="1395130"/>
    <lineage>
        <taxon>Eukaryota</taxon>
        <taxon>Fungi</taxon>
        <taxon>Dikarya</taxon>
        <taxon>Ascomycota</taxon>
        <taxon>Pezizomycotina</taxon>
        <taxon>Dothideomycetes</taxon>
        <taxon>Pleosporomycetidae</taxon>
        <taxon>Pleosporales</taxon>
        <taxon>Massarineae</taxon>
        <taxon>Massarinaceae</taxon>
        <taxon>Massarina</taxon>
    </lineage>
</organism>
<dbReference type="PANTHER" id="PTHR37017">
    <property type="entry name" value="AB HYDROLASE-1 DOMAIN-CONTAINING PROTEIN-RELATED"/>
    <property type="match status" value="1"/>
</dbReference>
<dbReference type="SUPFAM" id="SSF53474">
    <property type="entry name" value="alpha/beta-Hydrolases"/>
    <property type="match status" value="1"/>
</dbReference>
<keyword evidence="3" id="KW-1185">Reference proteome</keyword>
<dbReference type="EMBL" id="MU006791">
    <property type="protein sequence ID" value="KAF2637934.1"/>
    <property type="molecule type" value="Genomic_DNA"/>
</dbReference>
<feature type="domain" description="AB hydrolase-1" evidence="1">
    <location>
        <begin position="5"/>
        <end position="248"/>
    </location>
</feature>
<dbReference type="InterPro" id="IPR029058">
    <property type="entry name" value="AB_hydrolase_fold"/>
</dbReference>
<evidence type="ECO:0000259" key="1">
    <source>
        <dbReference type="Pfam" id="PF12697"/>
    </source>
</evidence>
<dbReference type="InterPro" id="IPR052897">
    <property type="entry name" value="Sec-Metab_Biosynth_Hydrolase"/>
</dbReference>
<sequence>MKPTVVICPGAWQLEAFYDPLKRAFEALDYPTVCKLSNGYPDHDPDETPEINLDTTFLREHVLKPLVEEGKEIVLFMHSYGGVYGPAALEGFGELERKRAGLQGGVIAAIYTAAFIARKGTSTMSVMGFSDDNLPSWIDLDEATGLVSFHKDHAKVMVFHDLPPEEAERLASSLPKQPASCFSEPVHWDPYEAESFQGRLGYIYTEADRILPLDFQKRFVQTAGIKHTAMLEGCSHSPHIEMPKKLAETVIGMLDTLTR</sequence>
<dbReference type="Proteomes" id="UP000799753">
    <property type="component" value="Unassembled WGS sequence"/>
</dbReference>
<accession>A0A6A6RVB0</accession>
<keyword evidence="2" id="KW-0378">Hydrolase</keyword>
<proteinExistence type="predicted"/>